<feature type="compositionally biased region" description="Polar residues" evidence="1">
    <location>
        <begin position="215"/>
        <end position="228"/>
    </location>
</feature>
<keyword evidence="3" id="KW-1185">Reference proteome</keyword>
<dbReference type="EMBL" id="KV425570">
    <property type="protein sequence ID" value="KZT25673.1"/>
    <property type="molecule type" value="Genomic_DNA"/>
</dbReference>
<feature type="compositionally biased region" description="Polar residues" evidence="1">
    <location>
        <begin position="98"/>
        <end position="111"/>
    </location>
</feature>
<feature type="compositionally biased region" description="Basic and acidic residues" evidence="1">
    <location>
        <begin position="239"/>
        <end position="251"/>
    </location>
</feature>
<feature type="compositionally biased region" description="Basic and acidic residues" evidence="1">
    <location>
        <begin position="153"/>
        <end position="163"/>
    </location>
</feature>
<feature type="region of interest" description="Disordered" evidence="1">
    <location>
        <begin position="1"/>
        <end position="261"/>
    </location>
</feature>
<organism evidence="2 3">
    <name type="scientific">Neolentinus lepideus HHB14362 ss-1</name>
    <dbReference type="NCBI Taxonomy" id="1314782"/>
    <lineage>
        <taxon>Eukaryota</taxon>
        <taxon>Fungi</taxon>
        <taxon>Dikarya</taxon>
        <taxon>Basidiomycota</taxon>
        <taxon>Agaricomycotina</taxon>
        <taxon>Agaricomycetes</taxon>
        <taxon>Gloeophyllales</taxon>
        <taxon>Gloeophyllaceae</taxon>
        <taxon>Neolentinus</taxon>
    </lineage>
</organism>
<reference evidence="2 3" key="1">
    <citation type="journal article" date="2016" name="Mol. Biol. Evol.">
        <title>Comparative Genomics of Early-Diverging Mushroom-Forming Fungi Provides Insights into the Origins of Lignocellulose Decay Capabilities.</title>
        <authorList>
            <person name="Nagy L.G."/>
            <person name="Riley R."/>
            <person name="Tritt A."/>
            <person name="Adam C."/>
            <person name="Daum C."/>
            <person name="Floudas D."/>
            <person name="Sun H."/>
            <person name="Yadav J.S."/>
            <person name="Pangilinan J."/>
            <person name="Larsson K.H."/>
            <person name="Matsuura K."/>
            <person name="Barry K."/>
            <person name="Labutti K."/>
            <person name="Kuo R."/>
            <person name="Ohm R.A."/>
            <person name="Bhattacharya S.S."/>
            <person name="Shirouzu T."/>
            <person name="Yoshinaga Y."/>
            <person name="Martin F.M."/>
            <person name="Grigoriev I.V."/>
            <person name="Hibbett D.S."/>
        </authorList>
    </citation>
    <scope>NUCLEOTIDE SEQUENCE [LARGE SCALE GENOMIC DNA]</scope>
    <source>
        <strain evidence="2 3">HHB14362 ss-1</strain>
    </source>
</reference>
<proteinExistence type="predicted"/>
<feature type="compositionally biased region" description="Basic and acidic residues" evidence="1">
    <location>
        <begin position="372"/>
        <end position="385"/>
    </location>
</feature>
<accession>A0A165SU00</accession>
<feature type="region of interest" description="Disordered" evidence="1">
    <location>
        <begin position="366"/>
        <end position="476"/>
    </location>
</feature>
<evidence type="ECO:0000313" key="2">
    <source>
        <dbReference type="EMBL" id="KZT25673.1"/>
    </source>
</evidence>
<feature type="compositionally biased region" description="Polar residues" evidence="1">
    <location>
        <begin position="1"/>
        <end position="10"/>
    </location>
</feature>
<dbReference type="STRING" id="1314782.A0A165SU00"/>
<feature type="region of interest" description="Disordered" evidence="1">
    <location>
        <begin position="504"/>
        <end position="559"/>
    </location>
</feature>
<evidence type="ECO:0000313" key="3">
    <source>
        <dbReference type="Proteomes" id="UP000076761"/>
    </source>
</evidence>
<feature type="compositionally biased region" description="Basic residues" evidence="1">
    <location>
        <begin position="543"/>
        <end position="559"/>
    </location>
</feature>
<name>A0A165SU00_9AGAM</name>
<sequence>MTSHNDTRASGQVRKLRPTKERAARTPLPPKSFKVPKNPEPVKSSEVAQPVAQEAPATFSGQRRPKHEKASVRTRNSASQGKGVRRSTRVQKALLPTPSATGPSRSTSSEPQMLESEFSEPEQGSDHASTSSAVPLAGADPRDLPHRLGQHTPETDRNVEHCRRSFTLSSGRASLGSPLRTPSTPALSARNSGSSPSPNHDQTQEPGRDSDESSDSSLVTDYSRSLPSTDAVFASPPPRDGRPSDSPEPQREPTPYFDVRPHLCYPPPPLYASRGTKWLKAMIEDVQSEQAEILRESEKVYNQVHELLGEMFVAEDDMKEEEEEWERFMTKIRWVCGDDVMLGIIDTMAKEMDNISNSGNEVRETAAAATKVELDKEKGKARADMVDDSEDTSADEPTPASESVQAPRVDKGKRRAIESDYRPYGLVEDPSARNDRQSSFLADMPLEDDARRGMSSRATKKPLRVPDSLEWGSQSEEVSEYDLFGGPIWQFSDWQDRIGAKHFEQDAAAEHVPRAMKRSREEDEPNDVVNSKRARREEEPRKVASHRSLRSSRKAVRSC</sequence>
<dbReference type="Proteomes" id="UP000076761">
    <property type="component" value="Unassembled WGS sequence"/>
</dbReference>
<dbReference type="AlphaFoldDB" id="A0A165SU00"/>
<gene>
    <name evidence="2" type="ORF">NEOLEDRAFT_1178143</name>
</gene>
<feature type="compositionally biased region" description="Polar residues" evidence="1">
    <location>
        <begin position="180"/>
        <end position="201"/>
    </location>
</feature>
<feature type="compositionally biased region" description="Basic and acidic residues" evidence="1">
    <location>
        <begin position="202"/>
        <end position="211"/>
    </location>
</feature>
<feature type="compositionally biased region" description="Basic and acidic residues" evidence="1">
    <location>
        <begin position="504"/>
        <end position="521"/>
    </location>
</feature>
<protein>
    <submittedName>
        <fullName evidence="2">Uncharacterized protein</fullName>
    </submittedName>
</protein>
<dbReference type="InParanoid" id="A0A165SU00"/>
<evidence type="ECO:0000256" key="1">
    <source>
        <dbReference type="SAM" id="MobiDB-lite"/>
    </source>
</evidence>